<dbReference type="STRING" id="1406840.Q763_06530"/>
<protein>
    <submittedName>
        <fullName evidence="2">Uncharacterized protein</fullName>
    </submittedName>
</protein>
<keyword evidence="1" id="KW-0472">Membrane</keyword>
<organism evidence="2 3">
    <name type="scientific">Flavobacterium beibuense F44-8</name>
    <dbReference type="NCBI Taxonomy" id="1406840"/>
    <lineage>
        <taxon>Bacteria</taxon>
        <taxon>Pseudomonadati</taxon>
        <taxon>Bacteroidota</taxon>
        <taxon>Flavobacteriia</taxon>
        <taxon>Flavobacteriales</taxon>
        <taxon>Flavobacteriaceae</taxon>
        <taxon>Flavobacterium</taxon>
    </lineage>
</organism>
<dbReference type="EMBL" id="JRLV01000006">
    <property type="protein sequence ID" value="KGO81919.1"/>
    <property type="molecule type" value="Genomic_DNA"/>
</dbReference>
<reference evidence="2 3" key="1">
    <citation type="submission" date="2013-09" db="EMBL/GenBank/DDBJ databases">
        <authorList>
            <person name="Zeng Z."/>
            <person name="Chen C."/>
        </authorList>
    </citation>
    <scope>NUCLEOTIDE SEQUENCE [LARGE SCALE GENOMIC DNA]</scope>
    <source>
        <strain evidence="2 3">F44-8</strain>
    </source>
</reference>
<keyword evidence="3" id="KW-1185">Reference proteome</keyword>
<gene>
    <name evidence="2" type="ORF">Q763_06530</name>
</gene>
<keyword evidence="1" id="KW-1133">Transmembrane helix</keyword>
<keyword evidence="1" id="KW-0812">Transmembrane</keyword>
<feature type="transmembrane region" description="Helical" evidence="1">
    <location>
        <begin position="7"/>
        <end position="28"/>
    </location>
</feature>
<dbReference type="AlphaFoldDB" id="A0A0A2LPM7"/>
<evidence type="ECO:0000313" key="2">
    <source>
        <dbReference type="EMBL" id="KGO81919.1"/>
    </source>
</evidence>
<name>A0A0A2LPM7_9FLAO</name>
<sequence length="67" mass="7681">MNKKLIAGLIFFVFMFSISTFLFPLIGISDEVPLQTRVIVGIPVWIAASFFWVKYSLKKQNTKTPNQ</sequence>
<comment type="caution">
    <text evidence="2">The sequence shown here is derived from an EMBL/GenBank/DDBJ whole genome shotgun (WGS) entry which is preliminary data.</text>
</comment>
<proteinExistence type="predicted"/>
<feature type="transmembrane region" description="Helical" evidence="1">
    <location>
        <begin position="34"/>
        <end position="53"/>
    </location>
</feature>
<dbReference type="RefSeq" id="WP_035132369.1">
    <property type="nucleotide sequence ID" value="NZ_JRLV01000006.1"/>
</dbReference>
<dbReference type="Proteomes" id="UP000030129">
    <property type="component" value="Unassembled WGS sequence"/>
</dbReference>
<evidence type="ECO:0000313" key="3">
    <source>
        <dbReference type="Proteomes" id="UP000030129"/>
    </source>
</evidence>
<accession>A0A0A2LPM7</accession>
<evidence type="ECO:0000256" key="1">
    <source>
        <dbReference type="SAM" id="Phobius"/>
    </source>
</evidence>